<dbReference type="GeneID" id="24104626"/>
<dbReference type="AlphaFoldDB" id="I2HAG4"/>
<dbReference type="HOGENOM" id="CLU_3108403_0_0_1"/>
<keyword evidence="3" id="KW-1185">Reference proteome</keyword>
<evidence type="ECO:0000313" key="4">
    <source>
        <dbReference type="WormBase" id="F54D5.23"/>
    </source>
</evidence>
<proteinExistence type="predicted"/>
<dbReference type="Proteomes" id="UP000001940">
    <property type="component" value="Chromosome II"/>
</dbReference>
<dbReference type="CTD" id="24104626"/>
<dbReference type="Bgee" id="WBGene00219434">
    <property type="expression patterns" value="Expressed in adult organism"/>
</dbReference>
<dbReference type="WormBase" id="F54D5.23">
    <property type="protein sequence ID" value="CE47481"/>
    <property type="gene ID" value="WBGene00219434"/>
</dbReference>
<organism evidence="2 3">
    <name type="scientific">Caenorhabditis elegans</name>
    <dbReference type="NCBI Taxonomy" id="6239"/>
    <lineage>
        <taxon>Eukaryota</taxon>
        <taxon>Metazoa</taxon>
        <taxon>Ecdysozoa</taxon>
        <taxon>Nematoda</taxon>
        <taxon>Chromadorea</taxon>
        <taxon>Rhabditida</taxon>
        <taxon>Rhabditina</taxon>
        <taxon>Rhabditomorpha</taxon>
        <taxon>Rhabditoidea</taxon>
        <taxon>Rhabditidae</taxon>
        <taxon>Peloderinae</taxon>
        <taxon>Caenorhabditis</taxon>
    </lineage>
</organism>
<gene>
    <name evidence="2" type="ORF">CELE_F54D5.23</name>
    <name evidence="2 4" type="ORF">F54D5.23</name>
</gene>
<evidence type="ECO:0000256" key="1">
    <source>
        <dbReference type="SAM" id="MobiDB-lite"/>
    </source>
</evidence>
<dbReference type="AGR" id="WB:WBGene00219434"/>
<dbReference type="EMBL" id="BX284602">
    <property type="protein sequence ID" value="CCH63892.1"/>
    <property type="molecule type" value="Genomic_DNA"/>
</dbReference>
<accession>I2HAG4</accession>
<feature type="region of interest" description="Disordered" evidence="1">
    <location>
        <begin position="29"/>
        <end position="51"/>
    </location>
</feature>
<evidence type="ECO:0000313" key="3">
    <source>
        <dbReference type="Proteomes" id="UP000001940"/>
    </source>
</evidence>
<evidence type="ECO:0000313" key="2">
    <source>
        <dbReference type="EMBL" id="CCH63892.1"/>
    </source>
</evidence>
<protein>
    <submittedName>
        <fullName evidence="2">Ovule protein</fullName>
    </submittedName>
</protein>
<sequence length="51" mass="5833">MDKELEHQMPVEHLDQAVEPERIVEHLNGIPLKSPFPSSSSHTSKANKYHL</sequence>
<dbReference type="SMR" id="I2HAG4"/>
<reference evidence="2 3" key="1">
    <citation type="journal article" date="1998" name="Science">
        <title>Genome sequence of the nematode C. elegans: a platform for investigating biology.</title>
        <authorList>
            <consortium name="The C. elegans sequencing consortium"/>
            <person name="Sulson J.E."/>
            <person name="Waterston R."/>
        </authorList>
    </citation>
    <scope>NUCLEOTIDE SEQUENCE [LARGE SCALE GENOMIC DNA]</scope>
    <source>
        <strain evidence="2 3">Bristol N2</strain>
    </source>
</reference>
<dbReference type="PaxDb" id="6239-F54D5.23"/>
<name>I2HAG4_CAEEL</name>
<dbReference type="KEGG" id="cel:CELE_F54D5.23"/>
<feature type="compositionally biased region" description="Low complexity" evidence="1">
    <location>
        <begin position="31"/>
        <end position="44"/>
    </location>
</feature>
<dbReference type="RefSeq" id="NP_001263675.1">
    <property type="nucleotide sequence ID" value="NM_001276746.1"/>
</dbReference>
<dbReference type="InParanoid" id="I2HAG4"/>